<keyword evidence="4 10" id="KW-0378">Hydrolase</keyword>
<comment type="similarity">
    <text evidence="10">Belongs to the SMC family. RAD50 subfamily.</text>
</comment>
<feature type="binding site" evidence="10 11">
    <location>
        <position position="468"/>
    </location>
    <ligand>
        <name>Zn(2+)</name>
        <dbReference type="ChEBI" id="CHEBI:29105"/>
    </ligand>
</feature>
<dbReference type="Gene3D" id="1.10.287.510">
    <property type="entry name" value="Helix hairpin bin"/>
    <property type="match status" value="1"/>
</dbReference>
<organism evidence="14 15">
    <name type="scientific">Haloglomus irregulare</name>
    <dbReference type="NCBI Taxonomy" id="2234134"/>
    <lineage>
        <taxon>Archaea</taxon>
        <taxon>Methanobacteriati</taxon>
        <taxon>Methanobacteriota</taxon>
        <taxon>Stenosarchaea group</taxon>
        <taxon>Halobacteria</taxon>
        <taxon>Halobacteriales</taxon>
        <taxon>Natronomonadaceae</taxon>
        <taxon>Haloglomus</taxon>
    </lineage>
</organism>
<keyword evidence="15" id="KW-1185">Reference proteome</keyword>
<dbReference type="GO" id="GO:0006302">
    <property type="term" value="P:double-strand break repair"/>
    <property type="evidence" value="ECO:0007669"/>
    <property type="project" value="UniProtKB-UniRule"/>
</dbReference>
<evidence type="ECO:0000313" key="15">
    <source>
        <dbReference type="Proteomes" id="UP000319894"/>
    </source>
</evidence>
<reference evidence="14 15" key="1">
    <citation type="submission" date="2018-06" db="EMBL/GenBank/DDBJ databases">
        <title>Natronomonas sp. F16-60 a new haloarchaeon isolated from a solar saltern of Isla Cristina, Huelva, Spain.</title>
        <authorList>
            <person name="Duran-Viseras A."/>
            <person name="Sanchez-Porro C."/>
            <person name="Ventosa A."/>
        </authorList>
    </citation>
    <scope>NUCLEOTIDE SEQUENCE [LARGE SCALE GENOMIC DNA]</scope>
    <source>
        <strain evidence="14 15">F16-60</strain>
    </source>
</reference>
<dbReference type="GO" id="GO:0016887">
    <property type="term" value="F:ATP hydrolysis activity"/>
    <property type="evidence" value="ECO:0007669"/>
    <property type="project" value="UniProtKB-UniRule"/>
</dbReference>
<comment type="domain">
    <text evidence="10">The two conserved Cys that bind zinc constitute the zinc-hook, which separates the large intramolecular coiled coil regions. The 2 Cys residues coordinate one molecule of zinc with the help of the 2 Cys residues of the zinc-hook of another Rad50 molecule, thereby forming a V-shaped homodimer.</text>
</comment>
<gene>
    <name evidence="10" type="primary">rad50</name>
    <name evidence="14" type="ORF">DP107_09555</name>
</gene>
<dbReference type="Proteomes" id="UP000319894">
    <property type="component" value="Unassembled WGS sequence"/>
</dbReference>
<feature type="binding site" evidence="10 11">
    <location>
        <position position="471"/>
    </location>
    <ligand>
        <name>Zn(2+)</name>
        <dbReference type="ChEBI" id="CHEBI:29105"/>
    </ligand>
</feature>
<evidence type="ECO:0000256" key="10">
    <source>
        <dbReference type="HAMAP-Rule" id="MF_00449"/>
    </source>
</evidence>
<keyword evidence="3 10" id="KW-0227">DNA damage</keyword>
<feature type="binding site" evidence="10">
    <location>
        <begin position="32"/>
        <end position="38"/>
    </location>
    <ligand>
        <name>ATP</name>
        <dbReference type="ChEBI" id="CHEBI:30616"/>
    </ligand>
</feature>
<dbReference type="InParanoid" id="A0A554N900"/>
<evidence type="ECO:0000256" key="8">
    <source>
        <dbReference type="ARBA" id="ARBA00023204"/>
    </source>
</evidence>
<keyword evidence="5 10" id="KW-0862">Zinc</keyword>
<dbReference type="SUPFAM" id="SSF52540">
    <property type="entry name" value="P-loop containing nucleoside triphosphate hydrolases"/>
    <property type="match status" value="2"/>
</dbReference>
<evidence type="ECO:0000256" key="2">
    <source>
        <dbReference type="ARBA" id="ARBA00022741"/>
    </source>
</evidence>
<evidence type="ECO:0000256" key="4">
    <source>
        <dbReference type="ARBA" id="ARBA00022801"/>
    </source>
</evidence>
<dbReference type="PROSITE" id="PS51131">
    <property type="entry name" value="ZN_HOOK"/>
    <property type="match status" value="1"/>
</dbReference>
<evidence type="ECO:0000313" key="14">
    <source>
        <dbReference type="EMBL" id="TSD13887.1"/>
    </source>
</evidence>
<evidence type="ECO:0000256" key="7">
    <source>
        <dbReference type="ARBA" id="ARBA00023054"/>
    </source>
</evidence>
<evidence type="ECO:0000256" key="12">
    <source>
        <dbReference type="SAM" id="MobiDB-lite"/>
    </source>
</evidence>
<sequence length="911" mass="101140">MRFRRIALENFNCFADAELTLDPGVTVVHGVNGSGKSSLLEACFFALYGHRALDATLDEVVTTGEEEAHVELWFAHGGADYHVERRVKLRGGGATNDRCVLEAPDGPIEGVQDVRAHVTELLRMDTEAFVNCAYVRQGEVNKLINAGPAARQDMIDDLLQLGTLEEYRERASDARVGVKRVRDGRREVLEDVTGRIEAKEDENLHERLNGLESELSGVEGEISELEAQRETAVETRDRAREILETHEEKREEMAELGADIEELEAAIAGAEAERETAAERIAELTTAAEDHRETAREAVRNAREAGDGTVETDIAVSAADPDPESLEAAVDALETRIEAVDERIREQLLEKQEHAGDAERARERAEELEAEAESTREEAEELETELEATREAVAEGRERVAELAERIERLETTFEDTPCDPDGADDLAADRREALADAREEVTSLEGDLEHARDRVAEAEALLAAGKCPECGQPVEDSPHVERVDEDRERVAELEAELEAAHETVAEREDALERAEALAERADELEDARNDRANAAELLAEREAGLDEDAGRVANLREQADDLAETAAARREAATVAEERAAEAKATIGELNGEKATLKRRRSLLADASSALADAADVEGELDRLRDRRESLASENDLRRETLAEKRDRQSELEAAFDEERVEHAEGELERAVGYIEQADGRLEGLRERRDDLQASIGATRNEIEALEQLRDRREELSATVERLDSLYAEAEQLESMYADLRAELRQQNVEKLERLLNETFDLVYTNDAYAYIELDGSYELTVYQKDDEPLAPEQLSGGERALFNLSLRCAVYRLLAEGIEGTAPMPPLILDEPTVFLDSGHVSKLVDLVESMRDLGVEQILVVSHDEELVGAADDLVRVRKDPTSNRSRVDRVESMDAEAPETMPAEGDD</sequence>
<comment type="cofactor">
    <cofactor evidence="10">
        <name>Zn(2+)</name>
        <dbReference type="ChEBI" id="CHEBI:29105"/>
    </cofactor>
    <text evidence="10">Binds 1 zinc ion per homodimer.</text>
</comment>
<feature type="compositionally biased region" description="Basic and acidic residues" evidence="12">
    <location>
        <begin position="881"/>
        <end position="896"/>
    </location>
</feature>
<comment type="subunit">
    <text evidence="10">Homodimer. Forms a heterotetramer composed of two Mre11 subunits and two Rad50 subunits.</text>
</comment>
<evidence type="ECO:0000256" key="3">
    <source>
        <dbReference type="ARBA" id="ARBA00022763"/>
    </source>
</evidence>
<dbReference type="InterPro" id="IPR013134">
    <property type="entry name" value="Zn_hook_RAD50"/>
</dbReference>
<comment type="function">
    <text evidence="10">Part of the Rad50/Mre11 complex, which is involved in the early steps of DNA double-strand break (DSB) repair. Rad50 controls the balance between DNA end bridging and DNA resection via ATP-dependent structural rearrangements of the Rad50/Mre11 complex.</text>
</comment>
<keyword evidence="1 10" id="KW-0479">Metal-binding</keyword>
<dbReference type="AlphaFoldDB" id="A0A554N900"/>
<keyword evidence="6 10" id="KW-0067">ATP-binding</keyword>
<accession>A0A554N900</accession>
<evidence type="ECO:0000256" key="1">
    <source>
        <dbReference type="ARBA" id="ARBA00022723"/>
    </source>
</evidence>
<dbReference type="InterPro" id="IPR038729">
    <property type="entry name" value="Rad50/SbcC_AAA"/>
</dbReference>
<dbReference type="Pfam" id="PF13476">
    <property type="entry name" value="AAA_23"/>
    <property type="match status" value="1"/>
</dbReference>
<comment type="caution">
    <text evidence="10">Lacks conserved residue(s) required for the propagation of feature annotation.</text>
</comment>
<keyword evidence="8 10" id="KW-0234">DNA repair</keyword>
<dbReference type="RefSeq" id="WP_144261936.1">
    <property type="nucleotide sequence ID" value="NZ_QMDX01000005.1"/>
</dbReference>
<keyword evidence="2 10" id="KW-0547">Nucleotide-binding</keyword>
<name>A0A554N900_9EURY</name>
<dbReference type="OrthoDB" id="25344at2157"/>
<evidence type="ECO:0000256" key="9">
    <source>
        <dbReference type="ARBA" id="ARBA00049666"/>
    </source>
</evidence>
<feature type="domain" description="Zinc-hook" evidence="13">
    <location>
        <begin position="418"/>
        <end position="520"/>
    </location>
</feature>
<dbReference type="Gene3D" id="3.40.50.300">
    <property type="entry name" value="P-loop containing nucleotide triphosphate hydrolases"/>
    <property type="match status" value="2"/>
</dbReference>
<protein>
    <recommendedName>
        <fullName evidence="10">DNA double-strand break repair Rad50 ATPase</fullName>
    </recommendedName>
</protein>
<dbReference type="NCBIfam" id="NF041035">
    <property type="entry name" value="Rad50_Halo"/>
    <property type="match status" value="1"/>
</dbReference>
<proteinExistence type="inferred from homology"/>
<dbReference type="InterPro" id="IPR053480">
    <property type="entry name" value="DSB_repair_ATPase"/>
</dbReference>
<evidence type="ECO:0000256" key="5">
    <source>
        <dbReference type="ARBA" id="ARBA00022833"/>
    </source>
</evidence>
<dbReference type="HAMAP" id="MF_00449">
    <property type="entry name" value="RAD50"/>
    <property type="match status" value="1"/>
</dbReference>
<dbReference type="PANTHER" id="PTHR32114:SF2">
    <property type="entry name" value="ABC TRANSPORTER ABCH.3"/>
    <property type="match status" value="1"/>
</dbReference>
<feature type="region of interest" description="Disordered" evidence="12">
    <location>
        <begin position="881"/>
        <end position="911"/>
    </location>
</feature>
<comment type="similarity">
    <text evidence="9">Belongs to the Sph1/Sph2 family.</text>
</comment>
<dbReference type="PANTHER" id="PTHR32114">
    <property type="entry name" value="ABC TRANSPORTER ABCH.3"/>
    <property type="match status" value="1"/>
</dbReference>
<dbReference type="EMBL" id="QMDX01000005">
    <property type="protein sequence ID" value="TSD13887.1"/>
    <property type="molecule type" value="Genomic_DNA"/>
</dbReference>
<dbReference type="GO" id="GO:0008270">
    <property type="term" value="F:zinc ion binding"/>
    <property type="evidence" value="ECO:0007669"/>
    <property type="project" value="UniProtKB-UniRule"/>
</dbReference>
<feature type="region of interest" description="Disordered" evidence="12">
    <location>
        <begin position="350"/>
        <end position="392"/>
    </location>
</feature>
<dbReference type="GO" id="GO:0005524">
    <property type="term" value="F:ATP binding"/>
    <property type="evidence" value="ECO:0007669"/>
    <property type="project" value="UniProtKB-UniRule"/>
</dbReference>
<dbReference type="NCBIfam" id="NF002572">
    <property type="entry name" value="PRK02224.1"/>
    <property type="match status" value="1"/>
</dbReference>
<evidence type="ECO:0000259" key="13">
    <source>
        <dbReference type="PROSITE" id="PS51131"/>
    </source>
</evidence>
<dbReference type="InterPro" id="IPR022982">
    <property type="entry name" value="Rad50_ATPase_archaeal"/>
</dbReference>
<comment type="caution">
    <text evidence="14">The sequence shown here is derived from an EMBL/GenBank/DDBJ whole genome shotgun (WGS) entry which is preliminary data.</text>
</comment>
<feature type="binding site" evidence="10">
    <location>
        <position position="137"/>
    </location>
    <ligand>
        <name>ATP</name>
        <dbReference type="ChEBI" id="CHEBI:30616"/>
    </ligand>
</feature>
<dbReference type="InterPro" id="IPR027417">
    <property type="entry name" value="P-loop_NTPase"/>
</dbReference>
<evidence type="ECO:0000256" key="6">
    <source>
        <dbReference type="ARBA" id="ARBA00022840"/>
    </source>
</evidence>
<keyword evidence="7 10" id="KW-0175">Coiled coil</keyword>
<evidence type="ECO:0000256" key="11">
    <source>
        <dbReference type="PROSITE-ProRule" id="PRU00471"/>
    </source>
</evidence>
<dbReference type="SUPFAM" id="SSF75712">
    <property type="entry name" value="Rad50 coiled-coil Zn hook"/>
    <property type="match status" value="1"/>
</dbReference>
<feature type="coiled-coil region" evidence="10">
    <location>
        <begin position="208"/>
        <end position="301"/>
    </location>
</feature>
<feature type="compositionally biased region" description="Basic and acidic residues" evidence="12">
    <location>
        <begin position="350"/>
        <end position="377"/>
    </location>
</feature>